<dbReference type="Proteomes" id="UP000027059">
    <property type="component" value="Chromosome"/>
</dbReference>
<dbReference type="CDD" id="cd00865">
    <property type="entry name" value="PEBP_bact_arch"/>
    <property type="match status" value="1"/>
</dbReference>
<dbReference type="EMBL" id="CP007243">
    <property type="protein sequence ID" value="AIA30070.1"/>
    <property type="molecule type" value="Genomic_DNA"/>
</dbReference>
<dbReference type="Gene3D" id="3.90.280.10">
    <property type="entry name" value="PEBP-like"/>
    <property type="match status" value="1"/>
</dbReference>
<dbReference type="NCBIfam" id="TIGR00481">
    <property type="entry name" value="YbhB/YbcL family Raf kinase inhibitor-like protein"/>
    <property type="match status" value="1"/>
</dbReference>
<dbReference type="SUPFAM" id="SSF49777">
    <property type="entry name" value="PEBP-like"/>
    <property type="match status" value="1"/>
</dbReference>
<evidence type="ECO:0000313" key="2">
    <source>
        <dbReference type="EMBL" id="AIA30070.1"/>
    </source>
</evidence>
<name>A0A059XSM0_9BACT</name>
<protein>
    <submittedName>
        <fullName evidence="2">YbhB and YbcL</fullName>
    </submittedName>
</protein>
<feature type="chain" id="PRO_5001584919" evidence="1">
    <location>
        <begin position="22"/>
        <end position="188"/>
    </location>
</feature>
<dbReference type="HOGENOM" id="CLU_083918_2_0_0"/>
<dbReference type="PANTHER" id="PTHR30289">
    <property type="entry name" value="UNCHARACTERIZED PROTEIN YBCL-RELATED"/>
    <property type="match status" value="1"/>
</dbReference>
<dbReference type="Pfam" id="PF01161">
    <property type="entry name" value="PBP"/>
    <property type="match status" value="1"/>
</dbReference>
<evidence type="ECO:0000256" key="1">
    <source>
        <dbReference type="SAM" id="SignalP"/>
    </source>
</evidence>
<reference evidence="2 3" key="2">
    <citation type="journal article" date="2015" name="Biomed. Res. Int.">
        <title>Effects of Arsenite Resistance on the Growth and Functional Gene Expression of Leptospirillum ferriphilum and Acidithiobacillus thiooxidans in Pure Culture and Coculture.</title>
        <authorList>
            <person name="Jiang H."/>
            <person name="Liang Y."/>
            <person name="Yin H."/>
            <person name="Xiao Y."/>
            <person name="Guo X."/>
            <person name="Xu Y."/>
            <person name="Hu Q."/>
            <person name="Liu H."/>
            <person name="Liu X."/>
        </authorList>
    </citation>
    <scope>NUCLEOTIDE SEQUENCE [LARGE SCALE GENOMIC DNA]</scope>
    <source>
        <strain evidence="2 3">YSK</strain>
    </source>
</reference>
<reference evidence="3" key="1">
    <citation type="submission" date="2014-02" db="EMBL/GenBank/DDBJ databases">
        <title>Complete genome sequence and comparative genomic analysis of the nitrogen-fixing bacterium Leptospirillum ferriphilum YSK.</title>
        <authorList>
            <person name="Guo X."/>
            <person name="Yin H."/>
            <person name="Liang Y."/>
            <person name="Hu Q."/>
            <person name="Ma L."/>
            <person name="Xiao Y."/>
            <person name="Zhang X."/>
            <person name="Qiu G."/>
            <person name="Liu X."/>
        </authorList>
    </citation>
    <scope>NUCLEOTIDE SEQUENCE [LARGE SCALE GENOMIC DNA]</scope>
    <source>
        <strain evidence="3">YSK</strain>
    </source>
</reference>
<dbReference type="AlphaFoldDB" id="A0A059XSM0"/>
<dbReference type="InterPro" id="IPR005247">
    <property type="entry name" value="YbhB_YbcL/LppC-like"/>
</dbReference>
<gene>
    <name evidence="2" type="ORF">Y981_02390</name>
</gene>
<dbReference type="KEGG" id="lfp:Y981_02390"/>
<keyword evidence="1" id="KW-0732">Signal</keyword>
<dbReference type="PANTHER" id="PTHR30289:SF1">
    <property type="entry name" value="PEBP (PHOSPHATIDYLETHANOLAMINE-BINDING PROTEIN) FAMILY PROTEIN"/>
    <property type="match status" value="1"/>
</dbReference>
<sequence length="188" mass="20499">MFKKWFLAVLVMSFWTSGALAAQKIDVGSRDIPNGKKIADKFVFSGFGCSGKNVSPEVHWSHLPAGTKSLALTVYDPDAPTGSGWWHWVVYNLPPTLKGLPEGAGNKNGKRLPRNARQAVTDFGYAGYGGPCPPPGDAPHHYIFTVYALKTSRLKLPPHPSPALIGYFIHMNMIGEGRFVGRYGRSGQ</sequence>
<feature type="signal peptide" evidence="1">
    <location>
        <begin position="1"/>
        <end position="21"/>
    </location>
</feature>
<accession>A0A059XSM0</accession>
<proteinExistence type="predicted"/>
<keyword evidence="3" id="KW-1185">Reference proteome</keyword>
<organism evidence="2 3">
    <name type="scientific">Leptospirillum ferriphilum YSK</name>
    <dbReference type="NCBI Taxonomy" id="1441628"/>
    <lineage>
        <taxon>Bacteria</taxon>
        <taxon>Pseudomonadati</taxon>
        <taxon>Nitrospirota</taxon>
        <taxon>Nitrospiria</taxon>
        <taxon>Nitrospirales</taxon>
        <taxon>Nitrospiraceae</taxon>
        <taxon>Leptospirillum</taxon>
    </lineage>
</organism>
<dbReference type="InterPro" id="IPR036610">
    <property type="entry name" value="PEBP-like_sf"/>
</dbReference>
<dbReference type="InterPro" id="IPR008914">
    <property type="entry name" value="PEBP"/>
</dbReference>
<evidence type="ECO:0000313" key="3">
    <source>
        <dbReference type="Proteomes" id="UP000027059"/>
    </source>
</evidence>